<feature type="region of interest" description="Disordered" evidence="1">
    <location>
        <begin position="21"/>
        <end position="43"/>
    </location>
</feature>
<dbReference type="Proteomes" id="UP001556367">
    <property type="component" value="Unassembled WGS sequence"/>
</dbReference>
<dbReference type="EMBL" id="JASNQZ010000011">
    <property type="protein sequence ID" value="KAL0951808.1"/>
    <property type="molecule type" value="Genomic_DNA"/>
</dbReference>
<protein>
    <submittedName>
        <fullName evidence="2">Uncharacterized protein</fullName>
    </submittedName>
</protein>
<reference evidence="3" key="1">
    <citation type="submission" date="2024-06" db="EMBL/GenBank/DDBJ databases">
        <title>Multi-omics analyses provide insights into the biosynthesis of the anticancer antibiotic pleurotin in Hohenbuehelia grisea.</title>
        <authorList>
            <person name="Weaver J.A."/>
            <person name="Alberti F."/>
        </authorList>
    </citation>
    <scope>NUCLEOTIDE SEQUENCE [LARGE SCALE GENOMIC DNA]</scope>
    <source>
        <strain evidence="3">T-177</strain>
    </source>
</reference>
<organism evidence="2 3">
    <name type="scientific">Hohenbuehelia grisea</name>
    <dbReference type="NCBI Taxonomy" id="104357"/>
    <lineage>
        <taxon>Eukaryota</taxon>
        <taxon>Fungi</taxon>
        <taxon>Dikarya</taxon>
        <taxon>Basidiomycota</taxon>
        <taxon>Agaricomycotina</taxon>
        <taxon>Agaricomycetes</taxon>
        <taxon>Agaricomycetidae</taxon>
        <taxon>Agaricales</taxon>
        <taxon>Pleurotineae</taxon>
        <taxon>Pleurotaceae</taxon>
        <taxon>Hohenbuehelia</taxon>
    </lineage>
</organism>
<name>A0ABR3J8J7_9AGAR</name>
<accession>A0ABR3J8J7</accession>
<evidence type="ECO:0000313" key="2">
    <source>
        <dbReference type="EMBL" id="KAL0951808.1"/>
    </source>
</evidence>
<sequence length="107" mass="11570">MWESGALLGDERLDPACSAGPMFSCRRRSPGPSAPTNARRAKPQTTTVITILLRFRPKCSQVIVKAKLARPVCSQPFGHVTEALVDPHVRNPSPSQVQAAVFVYGDA</sequence>
<gene>
    <name evidence="2" type="ORF">HGRIS_008475</name>
</gene>
<evidence type="ECO:0000313" key="3">
    <source>
        <dbReference type="Proteomes" id="UP001556367"/>
    </source>
</evidence>
<comment type="caution">
    <text evidence="2">The sequence shown here is derived from an EMBL/GenBank/DDBJ whole genome shotgun (WGS) entry which is preliminary data.</text>
</comment>
<keyword evidence="3" id="KW-1185">Reference proteome</keyword>
<proteinExistence type="predicted"/>
<evidence type="ECO:0000256" key="1">
    <source>
        <dbReference type="SAM" id="MobiDB-lite"/>
    </source>
</evidence>